<dbReference type="PANTHER" id="PTHR16140:SF0">
    <property type="entry name" value="NON-STRUCTURAL MAINTENANCE OF CHROMOSOMES ELEMENT 4"/>
    <property type="match status" value="1"/>
</dbReference>
<feature type="region of interest" description="Disordered" evidence="8">
    <location>
        <begin position="1"/>
        <end position="40"/>
    </location>
</feature>
<feature type="domain" description="Non-structural maintenance of chromosome element 4 C-terminal" evidence="9">
    <location>
        <begin position="244"/>
        <end position="329"/>
    </location>
</feature>
<reference evidence="11" key="1">
    <citation type="submission" date="2014-08" db="EMBL/GenBank/DDBJ databases">
        <authorList>
            <person name="Sharma Rahul"/>
            <person name="Thines Marco"/>
        </authorList>
    </citation>
    <scope>NUCLEOTIDE SEQUENCE</scope>
</reference>
<evidence type="ECO:0000256" key="2">
    <source>
        <dbReference type="ARBA" id="ARBA00008997"/>
    </source>
</evidence>
<dbReference type="InterPro" id="IPR029225">
    <property type="entry name" value="Nse4_Nse3-bd"/>
</dbReference>
<dbReference type="GO" id="GO:0030915">
    <property type="term" value="C:Smc5-Smc6 complex"/>
    <property type="evidence" value="ECO:0007669"/>
    <property type="project" value="UniProtKB-UniRule"/>
</dbReference>
<comment type="function">
    <text evidence="7">Component of the SMC5-SMC6 complex, that promotes sister chromatid alignment after DNA damage and facilitates double-stranded DNA breaks (DSBs) repair via homologous recombination between sister chromatids.</text>
</comment>
<evidence type="ECO:0000256" key="8">
    <source>
        <dbReference type="SAM" id="MobiDB-lite"/>
    </source>
</evidence>
<keyword evidence="4 7" id="KW-0233">DNA recombination</keyword>
<dbReference type="GO" id="GO:0006310">
    <property type="term" value="P:DNA recombination"/>
    <property type="evidence" value="ECO:0007669"/>
    <property type="project" value="UniProtKB-UniRule"/>
</dbReference>
<evidence type="ECO:0000259" key="9">
    <source>
        <dbReference type="Pfam" id="PF08743"/>
    </source>
</evidence>
<evidence type="ECO:0000256" key="4">
    <source>
        <dbReference type="ARBA" id="ARBA00023172"/>
    </source>
</evidence>
<evidence type="ECO:0000256" key="3">
    <source>
        <dbReference type="ARBA" id="ARBA00022763"/>
    </source>
</evidence>
<protein>
    <recommendedName>
        <fullName evidence="7">Non-structural maintenance of chromosomes element 4</fullName>
    </recommendedName>
</protein>
<dbReference type="EMBL" id="LN483144">
    <property type="protein sequence ID" value="CDZ96422.1"/>
    <property type="molecule type" value="Genomic_DNA"/>
</dbReference>
<dbReference type="Pfam" id="PF08743">
    <property type="entry name" value="Nse4_C"/>
    <property type="match status" value="1"/>
</dbReference>
<organism evidence="11">
    <name type="scientific">Phaffia rhodozyma</name>
    <name type="common">Yeast</name>
    <name type="synonym">Xanthophyllomyces dendrorhous</name>
    <dbReference type="NCBI Taxonomy" id="264483"/>
    <lineage>
        <taxon>Eukaryota</taxon>
        <taxon>Fungi</taxon>
        <taxon>Dikarya</taxon>
        <taxon>Basidiomycota</taxon>
        <taxon>Agaricomycotina</taxon>
        <taxon>Tremellomycetes</taxon>
        <taxon>Cystofilobasidiales</taxon>
        <taxon>Mrakiaceae</taxon>
        <taxon>Phaffia</taxon>
    </lineage>
</organism>
<sequence>MDDRGAMRDNLRGTLPSQGSVDTAEGGPTSKKQKENAERRKLRVEFRELIDRTNADRVNLTNLTSADLKKSILEQEKLFSRVQRPQEAALDAKAFITTSTSAAHKARQMKVDQNAFDTNEFIIRLKSKLGQKRTASAAIGEDEDDEIDEIGGGFGNWEHIGWMGARFSKRVCLTDFLLGPLSVEQKTRSIVRRAKLNIRAEDKAAPINVNSDRVPKDANETSIMTLQVEDLLAEATGENGGEGVNFFEFIINPHSFSQTVENMFHLSFVIGKGKAALDIIPETGILGVSGSEPADDTDAQQGVSKLQMVMEMDIDTWKEAIEVFDIREPRWIPHRQEK</sequence>
<accession>A0A0F7SHC0</accession>
<evidence type="ECO:0000256" key="6">
    <source>
        <dbReference type="ARBA" id="ARBA00023242"/>
    </source>
</evidence>
<comment type="subcellular location">
    <subcellularLocation>
        <location evidence="1 7">Nucleus</location>
    </subcellularLocation>
</comment>
<keyword evidence="5 7" id="KW-0234">DNA repair</keyword>
<evidence type="ECO:0000259" key="10">
    <source>
        <dbReference type="Pfam" id="PF15412"/>
    </source>
</evidence>
<proteinExistence type="inferred from homology"/>
<dbReference type="InterPro" id="IPR027786">
    <property type="entry name" value="Nse4/EID"/>
</dbReference>
<feature type="compositionally biased region" description="Basic and acidic residues" evidence="8">
    <location>
        <begin position="1"/>
        <end position="11"/>
    </location>
</feature>
<dbReference type="GO" id="GO:0005634">
    <property type="term" value="C:nucleus"/>
    <property type="evidence" value="ECO:0007669"/>
    <property type="project" value="UniProtKB-SubCell"/>
</dbReference>
<feature type="domain" description="Nse4/EID protein Nse3/MAGE-binding" evidence="10">
    <location>
        <begin position="91"/>
        <end position="146"/>
    </location>
</feature>
<comment type="similarity">
    <text evidence="2 7">Belongs to the NSE4 family.</text>
</comment>
<evidence type="ECO:0000313" key="11">
    <source>
        <dbReference type="EMBL" id="CDZ96422.1"/>
    </source>
</evidence>
<name>A0A0F7SHC0_PHARH</name>
<dbReference type="PANTHER" id="PTHR16140">
    <property type="entry name" value="NON-STRUCTURAL MAINTENANCE OF CHROMOSOMES ELEMENT 4"/>
    <property type="match status" value="1"/>
</dbReference>
<evidence type="ECO:0000256" key="7">
    <source>
        <dbReference type="RuleBase" id="RU365071"/>
    </source>
</evidence>
<dbReference type="InterPro" id="IPR014854">
    <property type="entry name" value="Nse4_C"/>
</dbReference>
<dbReference type="AlphaFoldDB" id="A0A0F7SHC0"/>
<keyword evidence="6 7" id="KW-0539">Nucleus</keyword>
<dbReference type="Pfam" id="PF15412">
    <property type="entry name" value="Nse4-Nse3_bdg"/>
    <property type="match status" value="1"/>
</dbReference>
<dbReference type="GO" id="GO:0006281">
    <property type="term" value="P:DNA repair"/>
    <property type="evidence" value="ECO:0007669"/>
    <property type="project" value="UniProtKB-UniRule"/>
</dbReference>
<comment type="subunit">
    <text evidence="7">Component of the SMC5-SMC6 complex.</text>
</comment>
<evidence type="ECO:0000256" key="5">
    <source>
        <dbReference type="ARBA" id="ARBA00023204"/>
    </source>
</evidence>
<evidence type="ECO:0000256" key="1">
    <source>
        <dbReference type="ARBA" id="ARBA00004123"/>
    </source>
</evidence>
<keyword evidence="3 7" id="KW-0227">DNA damage</keyword>